<keyword evidence="8" id="KW-1185">Reference proteome</keyword>
<dbReference type="SUPFAM" id="SSF56954">
    <property type="entry name" value="Outer membrane efflux proteins (OEP)"/>
    <property type="match status" value="1"/>
</dbReference>
<dbReference type="InterPro" id="IPR051906">
    <property type="entry name" value="TolC-like"/>
</dbReference>
<accession>A0ABT7PEX4</accession>
<feature type="region of interest" description="Disordered" evidence="6">
    <location>
        <begin position="1"/>
        <end position="20"/>
    </location>
</feature>
<dbReference type="Gene3D" id="1.20.1600.10">
    <property type="entry name" value="Outer membrane efflux proteins (OEP)"/>
    <property type="match status" value="1"/>
</dbReference>
<evidence type="ECO:0000256" key="5">
    <source>
        <dbReference type="ARBA" id="ARBA00023237"/>
    </source>
</evidence>
<gene>
    <name evidence="7" type="ORF">QTN89_04920</name>
</gene>
<proteinExistence type="predicted"/>
<keyword evidence="2" id="KW-1134">Transmembrane beta strand</keyword>
<dbReference type="EMBL" id="JASZZN010000003">
    <property type="protein sequence ID" value="MDM4014761.1"/>
    <property type="molecule type" value="Genomic_DNA"/>
</dbReference>
<evidence type="ECO:0000313" key="8">
    <source>
        <dbReference type="Proteomes" id="UP001239462"/>
    </source>
</evidence>
<organism evidence="7 8">
    <name type="scientific">Roseiconus lacunae</name>
    <dbReference type="NCBI Taxonomy" id="2605694"/>
    <lineage>
        <taxon>Bacteria</taxon>
        <taxon>Pseudomonadati</taxon>
        <taxon>Planctomycetota</taxon>
        <taxon>Planctomycetia</taxon>
        <taxon>Pirellulales</taxon>
        <taxon>Pirellulaceae</taxon>
        <taxon>Roseiconus</taxon>
    </lineage>
</organism>
<evidence type="ECO:0000256" key="6">
    <source>
        <dbReference type="SAM" id="MobiDB-lite"/>
    </source>
</evidence>
<evidence type="ECO:0000256" key="2">
    <source>
        <dbReference type="ARBA" id="ARBA00022452"/>
    </source>
</evidence>
<reference evidence="7 8" key="1">
    <citation type="submission" date="2023-06" db="EMBL/GenBank/DDBJ databases">
        <title>Roseiconus lacunae JC819 isolated from Gulf of Mannar region, Tamil Nadu.</title>
        <authorList>
            <person name="Pk S."/>
            <person name="Ch S."/>
            <person name="Ch V.R."/>
        </authorList>
    </citation>
    <scope>NUCLEOTIDE SEQUENCE [LARGE SCALE GENOMIC DNA]</scope>
    <source>
        <strain evidence="7 8">JC819</strain>
    </source>
</reference>
<evidence type="ECO:0000256" key="4">
    <source>
        <dbReference type="ARBA" id="ARBA00023136"/>
    </source>
</evidence>
<dbReference type="RefSeq" id="WP_289162417.1">
    <property type="nucleotide sequence ID" value="NZ_JASZZN010000003.1"/>
</dbReference>
<comment type="caution">
    <text evidence="7">The sequence shown here is derived from an EMBL/GenBank/DDBJ whole genome shotgun (WGS) entry which is preliminary data.</text>
</comment>
<evidence type="ECO:0000313" key="7">
    <source>
        <dbReference type="EMBL" id="MDM4014761.1"/>
    </source>
</evidence>
<keyword evidence="4" id="KW-0472">Membrane</keyword>
<sequence>MASEASPLHMPTSGGNTSLASIETSLRPFSIRESRGEHWSAPEPWDLSVDELIQLALANGTVLRTLGARVIQSPDATSTIYEPALALTDPTEGVEAALSEFDARLRGDLFFEDNDRVLNSEFAGQGENFFKQYLTRYESSLSKQSASGTMYTLRHNFEADNNNSDRNLINDRAWAWNFEGEVRQPLLQGRSVAFNRIAGPNASPGIYNGVVIARLNADITVADLEIALRDFLSDVENAYWDLHFAYKDLQVKKDARDRTLQTYQLLKARQGLPGAEEDKLAQALEQYYRFEQEVQNSLAGRLVVGTRSFNGSGGGTFQGAGGVYVAERRLRMIAGLPINDGRLIRTTTEPSLVPITYDWSNVASNAICRRTELKRQRLNVSMRRQELLASRNFLLPRLDAIGRYRYRALGDSWLGREIVDNGSLIETDTHELLVGVSVDYPIGLRQASAAVRHAQLQLAREQSMLNELERQVVYGVSNAITEIDRAYVVLQSALNRENAARKQYEILVSESQTPIRQFNYNALLDAEQRFAEASSAANRARIQYALATKNINFEMGSLLAYYNIHLAGQSRIKPQKPSRRRLRTLLGKSWNHAVSHVPIQRPGGRQSTDSAIEVVSEPVVDPIESFDDQIAEIIDQELSSTR</sequence>
<evidence type="ECO:0000256" key="1">
    <source>
        <dbReference type="ARBA" id="ARBA00004442"/>
    </source>
</evidence>
<name>A0ABT7PEX4_9BACT</name>
<comment type="subcellular location">
    <subcellularLocation>
        <location evidence="1">Cell outer membrane</location>
    </subcellularLocation>
</comment>
<dbReference type="PANTHER" id="PTHR30026">
    <property type="entry name" value="OUTER MEMBRANE PROTEIN TOLC"/>
    <property type="match status" value="1"/>
</dbReference>
<evidence type="ECO:0000256" key="3">
    <source>
        <dbReference type="ARBA" id="ARBA00022692"/>
    </source>
</evidence>
<keyword evidence="3" id="KW-0812">Transmembrane</keyword>
<dbReference type="PANTHER" id="PTHR30026:SF23">
    <property type="entry name" value="TO APRF-PUTATIVE OUTER MEMBRANE EFFLUX PROTEIN OR SECRETED ALKALINE PHOSPHATASE-RELATED"/>
    <property type="match status" value="1"/>
</dbReference>
<protein>
    <submittedName>
        <fullName evidence="7">TolC family protein</fullName>
    </submittedName>
</protein>
<dbReference type="Proteomes" id="UP001239462">
    <property type="component" value="Unassembled WGS sequence"/>
</dbReference>
<keyword evidence="5" id="KW-0998">Cell outer membrane</keyword>